<sequence>MVASVFSILLFFCNNMVRVPRRPQTRVFAQTLCKSWPKFGAPYNAVAAGALAGVHVGPCMGITSCVPWQARLLWSHVRLSVKWRGMAWALSCRMGECSLRVLRKTHIHV</sequence>
<organism evidence="2">
    <name type="scientific">Rhipicephalus appendiculatus</name>
    <name type="common">Brown ear tick</name>
    <dbReference type="NCBI Taxonomy" id="34631"/>
    <lineage>
        <taxon>Eukaryota</taxon>
        <taxon>Metazoa</taxon>
        <taxon>Ecdysozoa</taxon>
        <taxon>Arthropoda</taxon>
        <taxon>Chelicerata</taxon>
        <taxon>Arachnida</taxon>
        <taxon>Acari</taxon>
        <taxon>Parasitiformes</taxon>
        <taxon>Ixodida</taxon>
        <taxon>Ixodoidea</taxon>
        <taxon>Ixodidae</taxon>
        <taxon>Rhipicephalinae</taxon>
        <taxon>Rhipicephalus</taxon>
        <taxon>Rhipicephalus</taxon>
    </lineage>
</organism>
<dbReference type="EMBL" id="GEDV01011140">
    <property type="protein sequence ID" value="JAP77417.1"/>
    <property type="molecule type" value="Transcribed_RNA"/>
</dbReference>
<name>A0A131YET2_RHIAP</name>
<evidence type="ECO:0008006" key="3">
    <source>
        <dbReference type="Google" id="ProtNLM"/>
    </source>
</evidence>
<feature type="chain" id="PRO_5007284850" description="Secreted protein" evidence="1">
    <location>
        <begin position="19"/>
        <end position="109"/>
    </location>
</feature>
<feature type="signal peptide" evidence="1">
    <location>
        <begin position="1"/>
        <end position="18"/>
    </location>
</feature>
<proteinExistence type="predicted"/>
<reference evidence="2" key="1">
    <citation type="journal article" date="2016" name="Ticks Tick Borne Dis.">
        <title>De novo assembly and annotation of the salivary gland transcriptome of Rhipicephalus appendiculatus male and female ticks during blood feeding.</title>
        <authorList>
            <person name="de Castro M.H."/>
            <person name="de Klerk D."/>
            <person name="Pienaar R."/>
            <person name="Latif A.A."/>
            <person name="Rees D.J."/>
            <person name="Mans B.J."/>
        </authorList>
    </citation>
    <scope>NUCLEOTIDE SEQUENCE</scope>
    <source>
        <tissue evidence="2">Salivary glands</tissue>
    </source>
</reference>
<dbReference type="AlphaFoldDB" id="A0A131YET2"/>
<evidence type="ECO:0000256" key="1">
    <source>
        <dbReference type="SAM" id="SignalP"/>
    </source>
</evidence>
<protein>
    <recommendedName>
        <fullName evidence="3">Secreted protein</fullName>
    </recommendedName>
</protein>
<evidence type="ECO:0000313" key="2">
    <source>
        <dbReference type="EMBL" id="JAP77417.1"/>
    </source>
</evidence>
<accession>A0A131YET2</accession>
<keyword evidence="1" id="KW-0732">Signal</keyword>